<dbReference type="STRING" id="9305.ENSSHAP00000006431"/>
<evidence type="ECO:0000256" key="1">
    <source>
        <dbReference type="ARBA" id="ARBA00004123"/>
    </source>
</evidence>
<dbReference type="Pfam" id="PF02758">
    <property type="entry name" value="PYRIN"/>
    <property type="match status" value="1"/>
</dbReference>
<evidence type="ECO:0000259" key="6">
    <source>
        <dbReference type="PROSITE" id="PS50834"/>
    </source>
</evidence>
<dbReference type="PANTHER" id="PTHR12200:SF25">
    <property type="entry name" value="PYRIN AND HIN DOMAIN-CONTAINING PROTEIN 1"/>
    <property type="match status" value="1"/>
</dbReference>
<dbReference type="GO" id="GO:0005829">
    <property type="term" value="C:cytosol"/>
    <property type="evidence" value="ECO:0007669"/>
    <property type="project" value="TreeGrafter"/>
</dbReference>
<dbReference type="Pfam" id="PF02760">
    <property type="entry name" value="HIN"/>
    <property type="match status" value="1"/>
</dbReference>
<dbReference type="InterPro" id="IPR011029">
    <property type="entry name" value="DEATH-like_dom_sf"/>
</dbReference>
<dbReference type="GeneTree" id="ENSGT00390000013296"/>
<dbReference type="AlphaFoldDB" id="G3VTC6"/>
<keyword evidence="3" id="KW-0539">Nucleus</keyword>
<dbReference type="PROSITE" id="PS50834">
    <property type="entry name" value="HIN_200"/>
    <property type="match status" value="1"/>
</dbReference>
<dbReference type="FunFam" id="2.40.50.140:FF:000500">
    <property type="entry name" value="Interferon-activable protein 202"/>
    <property type="match status" value="1"/>
</dbReference>
<dbReference type="Proteomes" id="UP000007648">
    <property type="component" value="Unassembled WGS sequence"/>
</dbReference>
<dbReference type="PROSITE" id="PS50824">
    <property type="entry name" value="DAPIN"/>
    <property type="match status" value="1"/>
</dbReference>
<feature type="compositionally biased region" description="Basic and acidic residues" evidence="4">
    <location>
        <begin position="96"/>
        <end position="116"/>
    </location>
</feature>
<dbReference type="InterPro" id="IPR004020">
    <property type="entry name" value="DAPIN"/>
</dbReference>
<reference evidence="7" key="2">
    <citation type="submission" date="2025-08" db="UniProtKB">
        <authorList>
            <consortium name="Ensembl"/>
        </authorList>
    </citation>
    <scope>IDENTIFICATION</scope>
</reference>
<comment type="subcellular location">
    <subcellularLocation>
        <location evidence="1">Nucleus</location>
    </subcellularLocation>
</comment>
<dbReference type="InterPro" id="IPR012340">
    <property type="entry name" value="NA-bd_OB-fold"/>
</dbReference>
<protein>
    <submittedName>
        <fullName evidence="7">Uncharacterized protein</fullName>
    </submittedName>
</protein>
<dbReference type="GO" id="GO:0002218">
    <property type="term" value="P:activation of innate immune response"/>
    <property type="evidence" value="ECO:0007669"/>
    <property type="project" value="InterPro"/>
</dbReference>
<dbReference type="HOGENOM" id="CLU_020123_2_0_1"/>
<evidence type="ECO:0000256" key="2">
    <source>
        <dbReference type="ARBA" id="ARBA00008647"/>
    </source>
</evidence>
<feature type="domain" description="HIN-200" evidence="6">
    <location>
        <begin position="152"/>
        <end position="351"/>
    </location>
</feature>
<reference evidence="7 8" key="1">
    <citation type="journal article" date="2011" name="Proc. Natl. Acad. Sci. U.S.A.">
        <title>Genetic diversity and population structure of the endangered marsupial Sarcophilus harrisii (Tasmanian devil).</title>
        <authorList>
            <person name="Miller W."/>
            <person name="Hayes V.M."/>
            <person name="Ratan A."/>
            <person name="Petersen D.C."/>
            <person name="Wittekindt N.E."/>
            <person name="Miller J."/>
            <person name="Walenz B."/>
            <person name="Knight J."/>
            <person name="Qi J."/>
            <person name="Zhao F."/>
            <person name="Wang Q."/>
            <person name="Bedoya-Reina O.C."/>
            <person name="Katiyar N."/>
            <person name="Tomsho L.P."/>
            <person name="Kasson L.M."/>
            <person name="Hardie R.A."/>
            <person name="Woodbridge P."/>
            <person name="Tindall E.A."/>
            <person name="Bertelsen M.F."/>
            <person name="Dixon D."/>
            <person name="Pyecroft S."/>
            <person name="Helgen K.M."/>
            <person name="Lesk A.M."/>
            <person name="Pringle T.H."/>
            <person name="Patterson N."/>
            <person name="Zhang Y."/>
            <person name="Kreiss A."/>
            <person name="Woods G.M."/>
            <person name="Jones M.E."/>
            <person name="Schuster S.C."/>
        </authorList>
    </citation>
    <scope>NUCLEOTIDE SEQUENCE [LARGE SCALE GENOMIC DNA]</scope>
</reference>
<organism evidence="7 8">
    <name type="scientific">Sarcophilus harrisii</name>
    <name type="common">Tasmanian devil</name>
    <name type="synonym">Sarcophilus laniarius</name>
    <dbReference type="NCBI Taxonomy" id="9305"/>
    <lineage>
        <taxon>Eukaryota</taxon>
        <taxon>Metazoa</taxon>
        <taxon>Chordata</taxon>
        <taxon>Craniata</taxon>
        <taxon>Vertebrata</taxon>
        <taxon>Euteleostomi</taxon>
        <taxon>Mammalia</taxon>
        <taxon>Metatheria</taxon>
        <taxon>Dasyuromorphia</taxon>
        <taxon>Dasyuridae</taxon>
        <taxon>Sarcophilus</taxon>
    </lineage>
</organism>
<name>G3VTC6_SARHA</name>
<feature type="region of interest" description="Disordered" evidence="4">
    <location>
        <begin position="96"/>
        <end position="159"/>
    </location>
</feature>
<comment type="similarity">
    <text evidence="2">Belongs to the HIN-200 family.</text>
</comment>
<sequence>MSTRLNPTDEMMSKLGEILLESLTELDEEEFKICKYHLKNRGLIIRMEGKGDRTDIAESMKAKFGAVSALKHITNVFKKMNLNEIVENLQAKKAQVEKEYNKKKEKKPVTRDDQTQMRKTASNGNDNIGKLQLTKKSNLKSTSETKDQVVKKTKPEAEREDGLQTMPMVVMVLKVKETFEYDTQKGKKEMFHAIVANEHEFIRVKVLNMNVKEQFKKNKVIEISKAYWNRGFLEINKCSRVEDMTTNKEIIVPKNIIRKAAKTTKLQMLKTLKPGSYVDGVYEIHKKTEKENCTFFEVKDNTGNIKVVVFGKWAKIKSEKGDKLRLTCFEYNSFGDEMQLKSVTHSCIQVIKAKKIRKIAGEQIDSPDIVSSLSTGVL</sequence>
<dbReference type="eggNOG" id="ENOG502QTQS">
    <property type="taxonomic scope" value="Eukaryota"/>
</dbReference>
<feature type="compositionally biased region" description="Polar residues" evidence="4">
    <location>
        <begin position="117"/>
        <end position="126"/>
    </location>
</feature>
<dbReference type="GO" id="GO:0005654">
    <property type="term" value="C:nucleoplasm"/>
    <property type="evidence" value="ECO:0007669"/>
    <property type="project" value="TreeGrafter"/>
</dbReference>
<dbReference type="PANTHER" id="PTHR12200">
    <property type="entry name" value="INTERFERON-INDUCIBLE PROTEIN AIM2 FAMILY MEMBER"/>
    <property type="match status" value="1"/>
</dbReference>
<evidence type="ECO:0000256" key="4">
    <source>
        <dbReference type="SAM" id="MobiDB-lite"/>
    </source>
</evidence>
<accession>G3VTC6</accession>
<evidence type="ECO:0000256" key="3">
    <source>
        <dbReference type="ARBA" id="ARBA00023242"/>
    </source>
</evidence>
<reference evidence="7" key="3">
    <citation type="submission" date="2025-09" db="UniProtKB">
        <authorList>
            <consortium name="Ensembl"/>
        </authorList>
    </citation>
    <scope>IDENTIFICATION</scope>
</reference>
<evidence type="ECO:0000259" key="5">
    <source>
        <dbReference type="PROSITE" id="PS50824"/>
    </source>
</evidence>
<dbReference type="InterPro" id="IPR040205">
    <property type="entry name" value="HIN-200"/>
</dbReference>
<dbReference type="InParanoid" id="G3VTC6"/>
<dbReference type="InterPro" id="IPR004021">
    <property type="entry name" value="HIN200/IF120x"/>
</dbReference>
<dbReference type="Gene3D" id="2.40.50.140">
    <property type="entry name" value="Nucleic acid-binding proteins"/>
    <property type="match status" value="2"/>
</dbReference>
<dbReference type="SUPFAM" id="SSF47986">
    <property type="entry name" value="DEATH domain"/>
    <property type="match status" value="1"/>
</dbReference>
<proteinExistence type="inferred from homology"/>
<feature type="compositionally biased region" description="Basic and acidic residues" evidence="4">
    <location>
        <begin position="143"/>
        <end position="159"/>
    </location>
</feature>
<keyword evidence="8" id="KW-1185">Reference proteome</keyword>
<dbReference type="Ensembl" id="ENSSHAT00000006487.2">
    <property type="protein sequence ID" value="ENSSHAP00000006431.2"/>
    <property type="gene ID" value="ENSSHAG00000005599.2"/>
</dbReference>
<feature type="domain" description="Pyrin" evidence="5">
    <location>
        <begin position="11"/>
        <end position="95"/>
    </location>
</feature>
<dbReference type="GO" id="GO:0035458">
    <property type="term" value="P:cellular response to interferon-beta"/>
    <property type="evidence" value="ECO:0007669"/>
    <property type="project" value="InterPro"/>
</dbReference>
<dbReference type="GO" id="GO:0003690">
    <property type="term" value="F:double-stranded DNA binding"/>
    <property type="evidence" value="ECO:0007669"/>
    <property type="project" value="TreeGrafter"/>
</dbReference>
<evidence type="ECO:0000313" key="7">
    <source>
        <dbReference type="Ensembl" id="ENSSHAP00000006431.2"/>
    </source>
</evidence>
<gene>
    <name evidence="7" type="primary">AIM2</name>
</gene>
<dbReference type="FunCoup" id="G3VTC6">
    <property type="interactions" value="212"/>
</dbReference>
<evidence type="ECO:0000313" key="8">
    <source>
        <dbReference type="Proteomes" id="UP000007648"/>
    </source>
</evidence>
<dbReference type="SUPFAM" id="SSF159141">
    <property type="entry name" value="HIN-2000 domain-like"/>
    <property type="match status" value="2"/>
</dbReference>
<dbReference type="Gene3D" id="1.10.533.10">
    <property type="entry name" value="Death Domain, Fas"/>
    <property type="match status" value="1"/>
</dbReference>
<dbReference type="SMART" id="SM01289">
    <property type="entry name" value="PYRIN"/>
    <property type="match status" value="1"/>
</dbReference>